<feature type="transmembrane region" description="Helical" evidence="1">
    <location>
        <begin position="197"/>
        <end position="222"/>
    </location>
</feature>
<comment type="caution">
    <text evidence="2">The sequence shown here is derived from an EMBL/GenBank/DDBJ whole genome shotgun (WGS) entry which is preliminary data.</text>
</comment>
<feature type="transmembrane region" description="Helical" evidence="1">
    <location>
        <begin position="329"/>
        <end position="353"/>
    </location>
</feature>
<dbReference type="AlphaFoldDB" id="A0A0P6YBT4"/>
<keyword evidence="1" id="KW-0812">Transmembrane</keyword>
<evidence type="ECO:0000313" key="2">
    <source>
        <dbReference type="EMBL" id="KPL79408.1"/>
    </source>
</evidence>
<gene>
    <name evidence="2" type="ORF">ADN00_02900</name>
</gene>
<dbReference type="SUPFAM" id="SSF52833">
    <property type="entry name" value="Thioredoxin-like"/>
    <property type="match status" value="1"/>
</dbReference>
<dbReference type="EMBL" id="LGCL01000013">
    <property type="protein sequence ID" value="KPL79408.1"/>
    <property type="molecule type" value="Genomic_DNA"/>
</dbReference>
<keyword evidence="1" id="KW-0472">Membrane</keyword>
<feature type="transmembrane region" description="Helical" evidence="1">
    <location>
        <begin position="228"/>
        <end position="248"/>
    </location>
</feature>
<dbReference type="Proteomes" id="UP000050417">
    <property type="component" value="Unassembled WGS sequence"/>
</dbReference>
<sequence length="428" mass="47114">MPLPNSLNNSTGKIQIYFFWGDGCPHCAEEEQYLAEALNRLPISVHSFETWYNNDNKVLYERMAEAYGFEANYVPATFIGDQYWIGFSEQIQAEIEQKLQSYTADPAKAPDAASGILIRNSSTFAPDPNYSGPIEKPVQGQANTLTLPVLGTVNLAEQSIVASTALIALVDGVNPCSVWVLSVLLALTLHTGSRKKVLIIGLTFITVTAAIYAIFIAGVFTILSFVSFIQWIQILIATMAMFFALVNIKDYFWYKEGLSFTIAESDKPGIYKGMRRVLNAGQSIWALIGATIVLAAGVSLVEFSCTAGFPVLWSNLLVSQNVPHSEFIWLILLYMLIYQLDELVFFGVAVVTLRATKIEEKHGRILKLFSGLLMLSLSVVMVINPELMNDLANALIIFGSVIGATILITLLHQQVLPKLGISIGNELK</sequence>
<feature type="transmembrane region" description="Helical" evidence="1">
    <location>
        <begin position="365"/>
        <end position="385"/>
    </location>
</feature>
<organism evidence="2 3">
    <name type="scientific">Ornatilinea apprima</name>
    <dbReference type="NCBI Taxonomy" id="1134406"/>
    <lineage>
        <taxon>Bacteria</taxon>
        <taxon>Bacillati</taxon>
        <taxon>Chloroflexota</taxon>
        <taxon>Anaerolineae</taxon>
        <taxon>Anaerolineales</taxon>
        <taxon>Anaerolineaceae</taxon>
        <taxon>Ornatilinea</taxon>
    </lineage>
</organism>
<dbReference type="InterPro" id="IPR036249">
    <property type="entry name" value="Thioredoxin-like_sf"/>
</dbReference>
<accession>A0A0P6YBT4</accession>
<proteinExistence type="predicted"/>
<feature type="transmembrane region" description="Helical" evidence="1">
    <location>
        <begin position="160"/>
        <end position="185"/>
    </location>
</feature>
<dbReference type="Gene3D" id="3.40.30.10">
    <property type="entry name" value="Glutaredoxin"/>
    <property type="match status" value="1"/>
</dbReference>
<dbReference type="STRING" id="1134406.ADN00_02900"/>
<evidence type="ECO:0000313" key="3">
    <source>
        <dbReference type="Proteomes" id="UP000050417"/>
    </source>
</evidence>
<keyword evidence="3" id="KW-1185">Reference proteome</keyword>
<reference evidence="2 3" key="1">
    <citation type="submission" date="2015-07" db="EMBL/GenBank/DDBJ databases">
        <title>Genome sequence of Ornatilinea apprima DSM 23815.</title>
        <authorList>
            <person name="Hemp J."/>
            <person name="Ward L.M."/>
            <person name="Pace L.A."/>
            <person name="Fischer W.W."/>
        </authorList>
    </citation>
    <scope>NUCLEOTIDE SEQUENCE [LARGE SCALE GENOMIC DNA]</scope>
    <source>
        <strain evidence="2 3">P3M-1</strain>
    </source>
</reference>
<evidence type="ECO:0000256" key="1">
    <source>
        <dbReference type="SAM" id="Phobius"/>
    </source>
</evidence>
<protein>
    <submittedName>
        <fullName evidence="2">Uncharacterized protein</fullName>
    </submittedName>
</protein>
<name>A0A0P6YBT4_9CHLR</name>
<feature type="transmembrane region" description="Helical" evidence="1">
    <location>
        <begin position="391"/>
        <end position="411"/>
    </location>
</feature>
<dbReference type="PROSITE" id="PS51354">
    <property type="entry name" value="GLUTAREDOXIN_2"/>
    <property type="match status" value="1"/>
</dbReference>
<keyword evidence="1" id="KW-1133">Transmembrane helix</keyword>
<feature type="transmembrane region" description="Helical" evidence="1">
    <location>
        <begin position="284"/>
        <end position="309"/>
    </location>
</feature>